<keyword evidence="4" id="KW-0326">Glycosidase</keyword>
<dbReference type="InterPro" id="IPR036881">
    <property type="entry name" value="Glyco_hydro_3_C_sf"/>
</dbReference>
<dbReference type="Pfam" id="PF01915">
    <property type="entry name" value="Glyco_hydro_3_C"/>
    <property type="match status" value="1"/>
</dbReference>
<dbReference type="EMBL" id="JBHMDM010000009">
    <property type="protein sequence ID" value="MFB9378716.1"/>
    <property type="molecule type" value="Genomic_DNA"/>
</dbReference>
<sequence length="751" mass="79899">MSDEAPTSLLDRLSTEEKIALLDGQDFWRTQALLDHGVAAVMLTDGPHGLRKQEEGGDHLGLADSVPATCFPPAVGLASSFDVDLLRRVGAALGRECRANGVAVLLGPGVNIKRSPLCGRNFEYFSEDPLLAGELAAAFVAGVQGEGVGTSLKHFAANNQETARMTVSAEVDERTLREIYLPAFETTVRRSQPWTVMCSYNRINGVYASQDPWLLTRVLREEWGFSGLVVSDWGAVDDRAAGVRAGLDLEMPSSGGSGAARVRDALQAGTLTGAELDRAVGRVLELLERAAPGLAEPLGVDVEAHHALAREAATRSAVLLENDGGLLPLAAHGGTVAVVGEFARTPRYQGAGSSQVNPTRLDDALSALRSALPGREITFSPGFTLATDPGEDDEELRAAAVAAATDADTVLVFLGLPAAAESEGYDRTHLELPAAQLAVLEAVLAANPRTVVVLSNGSVVRTSGWVERVPAVLEAWLLGQAGGAATADLLTGAVNPSGRLAETLPVRLADTPAVGNFPGEHGRVRYGEGLLVGYRWYDTRDLPVAFPFGHGLSYTTFQWSDLAVEPDGDGARVRVRVTNTGSRSGVETVQVYVHDREASVFRPEAELRGFARVELAPGEAQAVEVGLDRRAFAYWHDGHGDWFVEGGEFEIRVGASSRDVRARATIDLPGDERPTPLAADAEVGEFLAHPVVGPRLRERLGGGEWTRMLEDPVNGQMMRAVPLVRLTRFPGFPLAEDEIAGLTDATGGRVH</sequence>
<keyword evidence="7" id="KW-1185">Reference proteome</keyword>
<evidence type="ECO:0000256" key="4">
    <source>
        <dbReference type="RuleBase" id="RU361161"/>
    </source>
</evidence>
<keyword evidence="2 4" id="KW-0378">Hydrolase</keyword>
<dbReference type="InterPro" id="IPR001764">
    <property type="entry name" value="Glyco_hydro_3_N"/>
</dbReference>
<dbReference type="InterPro" id="IPR019800">
    <property type="entry name" value="Glyco_hydro_3_AS"/>
</dbReference>
<keyword evidence="3" id="KW-0119">Carbohydrate metabolism</keyword>
<dbReference type="GO" id="GO:0016787">
    <property type="term" value="F:hydrolase activity"/>
    <property type="evidence" value="ECO:0007669"/>
    <property type="project" value="UniProtKB-KW"/>
</dbReference>
<name>A0ABV5LXI3_9ACTN</name>
<dbReference type="PANTHER" id="PTHR42715">
    <property type="entry name" value="BETA-GLUCOSIDASE"/>
    <property type="match status" value="1"/>
</dbReference>
<protein>
    <submittedName>
        <fullName evidence="6">Glycoside hydrolase family 3 C-terminal domain-containing protein</fullName>
    </submittedName>
</protein>
<dbReference type="PRINTS" id="PR00133">
    <property type="entry name" value="GLHYDRLASE3"/>
</dbReference>
<feature type="domain" description="Fibronectin type III-like" evidence="5">
    <location>
        <begin position="587"/>
        <end position="657"/>
    </location>
</feature>
<evidence type="ECO:0000313" key="7">
    <source>
        <dbReference type="Proteomes" id="UP001589748"/>
    </source>
</evidence>
<reference evidence="6 7" key="1">
    <citation type="submission" date="2024-09" db="EMBL/GenBank/DDBJ databases">
        <authorList>
            <person name="Sun Q."/>
            <person name="Mori K."/>
        </authorList>
    </citation>
    <scope>NUCLEOTIDE SEQUENCE [LARGE SCALE GENOMIC DNA]</scope>
    <source>
        <strain evidence="6 7">TISTR 1856</strain>
    </source>
</reference>
<evidence type="ECO:0000259" key="5">
    <source>
        <dbReference type="SMART" id="SM01217"/>
    </source>
</evidence>
<dbReference type="Gene3D" id="2.60.40.10">
    <property type="entry name" value="Immunoglobulins"/>
    <property type="match status" value="1"/>
</dbReference>
<evidence type="ECO:0000256" key="3">
    <source>
        <dbReference type="ARBA" id="ARBA00023277"/>
    </source>
</evidence>
<dbReference type="InterPro" id="IPR013783">
    <property type="entry name" value="Ig-like_fold"/>
</dbReference>
<dbReference type="PROSITE" id="PS00775">
    <property type="entry name" value="GLYCOSYL_HYDROL_F3"/>
    <property type="match status" value="1"/>
</dbReference>
<gene>
    <name evidence="6" type="ORF">ACFFVI_17275</name>
</gene>
<dbReference type="InterPro" id="IPR017853">
    <property type="entry name" value="GH"/>
</dbReference>
<dbReference type="InterPro" id="IPR036962">
    <property type="entry name" value="Glyco_hydro_3_N_sf"/>
</dbReference>
<proteinExistence type="inferred from homology"/>
<accession>A0ABV5LXI3</accession>
<dbReference type="InterPro" id="IPR002772">
    <property type="entry name" value="Glyco_hydro_3_C"/>
</dbReference>
<dbReference type="InterPro" id="IPR026891">
    <property type="entry name" value="Fn3-like"/>
</dbReference>
<dbReference type="Pfam" id="PF00933">
    <property type="entry name" value="Glyco_hydro_3"/>
    <property type="match status" value="1"/>
</dbReference>
<dbReference type="PANTHER" id="PTHR42715:SF10">
    <property type="entry name" value="BETA-GLUCOSIDASE"/>
    <property type="match status" value="1"/>
</dbReference>
<dbReference type="Proteomes" id="UP001589748">
    <property type="component" value="Unassembled WGS sequence"/>
</dbReference>
<evidence type="ECO:0000256" key="1">
    <source>
        <dbReference type="ARBA" id="ARBA00005336"/>
    </source>
</evidence>
<dbReference type="InterPro" id="IPR050288">
    <property type="entry name" value="Cellulose_deg_GH3"/>
</dbReference>
<evidence type="ECO:0000256" key="2">
    <source>
        <dbReference type="ARBA" id="ARBA00022801"/>
    </source>
</evidence>
<comment type="similarity">
    <text evidence="1 4">Belongs to the glycosyl hydrolase 3 family.</text>
</comment>
<dbReference type="RefSeq" id="WP_380139445.1">
    <property type="nucleotide sequence ID" value="NZ_JBHLUI010000011.1"/>
</dbReference>
<dbReference type="SUPFAM" id="SSF51445">
    <property type="entry name" value="(Trans)glycosidases"/>
    <property type="match status" value="1"/>
</dbReference>
<dbReference type="SMART" id="SM01217">
    <property type="entry name" value="Fn3_like"/>
    <property type="match status" value="1"/>
</dbReference>
<dbReference type="SUPFAM" id="SSF52279">
    <property type="entry name" value="Beta-D-glucan exohydrolase, C-terminal domain"/>
    <property type="match status" value="1"/>
</dbReference>
<organism evidence="6 7">
    <name type="scientific">Kineococcus gynurae</name>
    <dbReference type="NCBI Taxonomy" id="452979"/>
    <lineage>
        <taxon>Bacteria</taxon>
        <taxon>Bacillati</taxon>
        <taxon>Actinomycetota</taxon>
        <taxon>Actinomycetes</taxon>
        <taxon>Kineosporiales</taxon>
        <taxon>Kineosporiaceae</taxon>
        <taxon>Kineococcus</taxon>
    </lineage>
</organism>
<dbReference type="Gene3D" id="3.20.20.300">
    <property type="entry name" value="Glycoside hydrolase, family 3, N-terminal domain"/>
    <property type="match status" value="1"/>
</dbReference>
<comment type="caution">
    <text evidence="6">The sequence shown here is derived from an EMBL/GenBank/DDBJ whole genome shotgun (WGS) entry which is preliminary data.</text>
</comment>
<dbReference type="Pfam" id="PF14310">
    <property type="entry name" value="Fn3-like"/>
    <property type="match status" value="1"/>
</dbReference>
<evidence type="ECO:0000313" key="6">
    <source>
        <dbReference type="EMBL" id="MFB9378716.1"/>
    </source>
</evidence>
<dbReference type="Gene3D" id="3.40.50.1700">
    <property type="entry name" value="Glycoside hydrolase family 3 C-terminal domain"/>
    <property type="match status" value="1"/>
</dbReference>